<comment type="caution">
    <text evidence="1">The sequence shown here is derived from an EMBL/GenBank/DDBJ whole genome shotgun (WGS) entry which is preliminary data.</text>
</comment>
<dbReference type="AlphaFoldDB" id="A0A3S1CSY7"/>
<proteinExistence type="predicted"/>
<dbReference type="Pfam" id="PF20475">
    <property type="entry name" value="DUF6717"/>
    <property type="match status" value="1"/>
</dbReference>
<dbReference type="OrthoDB" id="274225at2"/>
<reference evidence="1" key="2">
    <citation type="journal article" date="2019" name="Genome Biol. Evol.">
        <title>Day and night: Metabolic profiles and evolutionary relationships of six axenic non-marine cyanobacteria.</title>
        <authorList>
            <person name="Will S.E."/>
            <person name="Henke P."/>
            <person name="Boedeker C."/>
            <person name="Huang S."/>
            <person name="Brinkmann H."/>
            <person name="Rohde M."/>
            <person name="Jarek M."/>
            <person name="Friedl T."/>
            <person name="Seufert S."/>
            <person name="Schumacher M."/>
            <person name="Overmann J."/>
            <person name="Neumann-Schaal M."/>
            <person name="Petersen J."/>
        </authorList>
    </citation>
    <scope>NUCLEOTIDE SEQUENCE [LARGE SCALE GENOMIC DNA]</scope>
    <source>
        <strain evidence="1">PCC 7102</strain>
    </source>
</reference>
<sequence length="116" mass="13703">MSNAIAVIFPYRHNGTWVFDDERVGLMQEPFVSGIPEMIDILVKDISNLDEGFKLLFSGNPFPGYQAELIWLREEYNGHWYLWGEKKLEGWLCPALFKYFETQPNRIYCKAESLYR</sequence>
<evidence type="ECO:0000313" key="1">
    <source>
        <dbReference type="EMBL" id="RUT07957.1"/>
    </source>
</evidence>
<evidence type="ECO:0000313" key="2">
    <source>
        <dbReference type="Proteomes" id="UP000271624"/>
    </source>
</evidence>
<protein>
    <submittedName>
        <fullName evidence="1">Uncharacterized protein</fullName>
    </submittedName>
</protein>
<dbReference type="InterPro" id="IPR046562">
    <property type="entry name" value="DUF6717"/>
</dbReference>
<dbReference type="EMBL" id="RSCL01000004">
    <property type="protein sequence ID" value="RUT07957.1"/>
    <property type="molecule type" value="Genomic_DNA"/>
</dbReference>
<reference evidence="1" key="1">
    <citation type="submission" date="2018-12" db="EMBL/GenBank/DDBJ databases">
        <authorList>
            <person name="Will S."/>
            <person name="Neumann-Schaal M."/>
            <person name="Henke P."/>
        </authorList>
    </citation>
    <scope>NUCLEOTIDE SEQUENCE</scope>
    <source>
        <strain evidence="1">PCC 7102</strain>
    </source>
</reference>
<keyword evidence="2" id="KW-1185">Reference proteome</keyword>
<gene>
    <name evidence="1" type="ORF">DSM106972_022170</name>
</gene>
<accession>A0A3S1CSY7</accession>
<organism evidence="1 2">
    <name type="scientific">Dulcicalothrix desertica PCC 7102</name>
    <dbReference type="NCBI Taxonomy" id="232991"/>
    <lineage>
        <taxon>Bacteria</taxon>
        <taxon>Bacillati</taxon>
        <taxon>Cyanobacteriota</taxon>
        <taxon>Cyanophyceae</taxon>
        <taxon>Nostocales</taxon>
        <taxon>Calotrichaceae</taxon>
        <taxon>Dulcicalothrix</taxon>
    </lineage>
</organism>
<name>A0A3S1CSY7_9CYAN</name>
<dbReference type="Proteomes" id="UP000271624">
    <property type="component" value="Unassembled WGS sequence"/>
</dbReference>